<evidence type="ECO:0000313" key="3">
    <source>
        <dbReference type="Proteomes" id="UP001177744"/>
    </source>
</evidence>
<reference evidence="2" key="1">
    <citation type="submission" date="2023-06" db="EMBL/GenBank/DDBJ databases">
        <title>Reference genome for the Northern bat (Eptesicus nilssonii), a most northern bat species.</title>
        <authorList>
            <person name="Laine V.N."/>
            <person name="Pulliainen A.T."/>
            <person name="Lilley T.M."/>
        </authorList>
    </citation>
    <scope>NUCLEOTIDE SEQUENCE</scope>
    <source>
        <strain evidence="2">BLF_Eptnil</strain>
        <tissue evidence="2">Kidney</tissue>
    </source>
</reference>
<dbReference type="Proteomes" id="UP001177744">
    <property type="component" value="Unassembled WGS sequence"/>
</dbReference>
<gene>
    <name evidence="2" type="ORF">QTO34_019568</name>
</gene>
<accession>A0AA40HXP8</accession>
<dbReference type="EMBL" id="JAULJE010000009">
    <property type="protein sequence ID" value="KAK1338901.1"/>
    <property type="molecule type" value="Genomic_DNA"/>
</dbReference>
<keyword evidence="3" id="KW-1185">Reference proteome</keyword>
<evidence type="ECO:0000313" key="2">
    <source>
        <dbReference type="EMBL" id="KAK1338901.1"/>
    </source>
</evidence>
<feature type="non-terminal residue" evidence="2">
    <location>
        <position position="205"/>
    </location>
</feature>
<evidence type="ECO:0000256" key="1">
    <source>
        <dbReference type="SAM" id="MobiDB-lite"/>
    </source>
</evidence>
<protein>
    <submittedName>
        <fullName evidence="2">Uncharacterized protein</fullName>
    </submittedName>
</protein>
<feature type="region of interest" description="Disordered" evidence="1">
    <location>
        <begin position="34"/>
        <end position="80"/>
    </location>
</feature>
<sequence length="205" mass="23190">MNAELKTQMEELKQKWQQLILMLNQHHPNCIIRTDSVKTPNSRRKPTAEAAGEQVTMGWKEERRGGAGDKEREEEEGPSAETKVVLRGACSTWGQACRRQDRGSGPERRPTRHLWALLQPLRQGTHPKDLRAARKSHEFLEPDPDPDLILMQGWRRAQCQALLYPPTVVQLSPSWRGSQGASSLALLELLWARGTGALPKHILTE</sequence>
<organism evidence="2 3">
    <name type="scientific">Cnephaeus nilssonii</name>
    <name type="common">Northern bat</name>
    <name type="synonym">Eptesicus nilssonii</name>
    <dbReference type="NCBI Taxonomy" id="3371016"/>
    <lineage>
        <taxon>Eukaryota</taxon>
        <taxon>Metazoa</taxon>
        <taxon>Chordata</taxon>
        <taxon>Craniata</taxon>
        <taxon>Vertebrata</taxon>
        <taxon>Euteleostomi</taxon>
        <taxon>Mammalia</taxon>
        <taxon>Eutheria</taxon>
        <taxon>Laurasiatheria</taxon>
        <taxon>Chiroptera</taxon>
        <taxon>Yangochiroptera</taxon>
        <taxon>Vespertilionidae</taxon>
        <taxon>Cnephaeus</taxon>
    </lineage>
</organism>
<feature type="compositionally biased region" description="Basic and acidic residues" evidence="1">
    <location>
        <begin position="59"/>
        <end position="71"/>
    </location>
</feature>
<proteinExistence type="predicted"/>
<name>A0AA40HXP8_CNENI</name>
<comment type="caution">
    <text evidence="2">The sequence shown here is derived from an EMBL/GenBank/DDBJ whole genome shotgun (WGS) entry which is preliminary data.</text>
</comment>
<dbReference type="AlphaFoldDB" id="A0AA40HXP8"/>